<dbReference type="STRING" id="9593.ENSGGOP00000029264"/>
<name>A0A2I2Y306_GORGO</name>
<dbReference type="PANTHER" id="PTHR12138:SF158">
    <property type="match status" value="1"/>
</dbReference>
<keyword evidence="3" id="KW-1185">Reference proteome</keyword>
<reference evidence="2" key="4">
    <citation type="submission" date="2025-09" db="UniProtKB">
        <authorList>
            <consortium name="Ensembl"/>
        </authorList>
    </citation>
    <scope>IDENTIFICATION</scope>
</reference>
<dbReference type="PRINTS" id="PR02045">
    <property type="entry name" value="F138DOMAIN"/>
</dbReference>
<keyword evidence="1" id="KW-0472">Membrane</keyword>
<dbReference type="AlphaFoldDB" id="A0A2I2Y306"/>
<accession>A0A2I2Y306</accession>
<evidence type="ECO:0000313" key="2">
    <source>
        <dbReference type="Ensembl" id="ENSGGOP00000029264.1"/>
    </source>
</evidence>
<dbReference type="InParanoid" id="A0A2I2Y306"/>
<dbReference type="GeneTree" id="ENSGT00940000166143"/>
<evidence type="ECO:0000256" key="1">
    <source>
        <dbReference type="SAM" id="Phobius"/>
    </source>
</evidence>
<proteinExistence type="predicted"/>
<dbReference type="Bgee" id="ENSGGOG00000039543">
    <property type="expression patterns" value="Expressed in liver and 3 other cell types or tissues"/>
</dbReference>
<sequence>MLHISEHCFSLDNFIFLSIPHFQVFFVLFCFVFVVVVVLRQGLTVSPRLECSGTMTTHCSLNLLGPSDPPTSASQVAGTTDVHHHAWLFFFFFWSRWGYLGCLYSPGCLPKAVMGSTCWHLV</sequence>
<dbReference type="PANTHER" id="PTHR12138">
    <property type="entry name" value="PRIMATE-EXPANDED PROTEIN FAMILY"/>
    <property type="match status" value="1"/>
</dbReference>
<feature type="transmembrane region" description="Helical" evidence="1">
    <location>
        <begin position="20"/>
        <end position="39"/>
    </location>
</feature>
<reference evidence="2" key="3">
    <citation type="submission" date="2025-08" db="UniProtKB">
        <authorList>
            <consortium name="Ensembl"/>
        </authorList>
    </citation>
    <scope>IDENTIFICATION</scope>
</reference>
<organism evidence="2 3">
    <name type="scientific">Gorilla gorilla gorilla</name>
    <name type="common">Western lowland gorilla</name>
    <dbReference type="NCBI Taxonomy" id="9595"/>
    <lineage>
        <taxon>Eukaryota</taxon>
        <taxon>Metazoa</taxon>
        <taxon>Chordata</taxon>
        <taxon>Craniata</taxon>
        <taxon>Vertebrata</taxon>
        <taxon>Euteleostomi</taxon>
        <taxon>Mammalia</taxon>
        <taxon>Eutheria</taxon>
        <taxon>Euarchontoglires</taxon>
        <taxon>Primates</taxon>
        <taxon>Haplorrhini</taxon>
        <taxon>Catarrhini</taxon>
        <taxon>Hominidae</taxon>
        <taxon>Gorilla</taxon>
    </lineage>
</organism>
<keyword evidence="1" id="KW-1133">Transmembrane helix</keyword>
<dbReference type="OMA" id="HHDWSFF"/>
<reference evidence="2 3" key="2">
    <citation type="journal article" date="2012" name="Nature">
        <title>Insights into hominid evolution from the gorilla genome sequence.</title>
        <authorList>
            <person name="Scally A."/>
            <person name="Dutheil J.Y."/>
            <person name="Hillier L.W."/>
            <person name="Jordan G.E."/>
            <person name="Goodhead I."/>
            <person name="Herrero J."/>
            <person name="Hobolth A."/>
            <person name="Lappalainen T."/>
            <person name="Mailund T."/>
            <person name="Marques-Bonet T."/>
            <person name="McCarthy S."/>
            <person name="Montgomery S.H."/>
            <person name="Schwalie P.C."/>
            <person name="Tang Y.A."/>
            <person name="Ward M.C."/>
            <person name="Xue Y."/>
            <person name="Yngvadottir B."/>
            <person name="Alkan C."/>
            <person name="Andersen L.N."/>
            <person name="Ayub Q."/>
            <person name="Ball E.V."/>
            <person name="Beal K."/>
            <person name="Bradley B.J."/>
            <person name="Chen Y."/>
            <person name="Clee C.M."/>
            <person name="Fitzgerald S."/>
            <person name="Graves T.A."/>
            <person name="Gu Y."/>
            <person name="Heath P."/>
            <person name="Heger A."/>
            <person name="Karakoc E."/>
            <person name="Kolb-Kokocinski A."/>
            <person name="Laird G.K."/>
            <person name="Lunter G."/>
            <person name="Meader S."/>
            <person name="Mort M."/>
            <person name="Mullikin J.C."/>
            <person name="Munch K."/>
            <person name="O'Connor T.D."/>
            <person name="Phillips A.D."/>
            <person name="Prado-Martinez J."/>
            <person name="Rogers A.S."/>
            <person name="Sajjadian S."/>
            <person name="Schmidt D."/>
            <person name="Shaw K."/>
            <person name="Simpson J.T."/>
            <person name="Stenson P.D."/>
            <person name="Turner D.J."/>
            <person name="Vigilant L."/>
            <person name="Vilella A.J."/>
            <person name="Whitener W."/>
            <person name="Zhu B."/>
            <person name="Cooper D.N."/>
            <person name="de Jong P."/>
            <person name="Dermitzakis E.T."/>
            <person name="Eichler E.E."/>
            <person name="Flicek P."/>
            <person name="Goldman N."/>
            <person name="Mundy N.I."/>
            <person name="Ning Z."/>
            <person name="Odom D.T."/>
            <person name="Ponting C.P."/>
            <person name="Quail M.A."/>
            <person name="Ryder O.A."/>
            <person name="Searle S.M."/>
            <person name="Warren W.C."/>
            <person name="Wilson R.K."/>
            <person name="Schierup M.H."/>
            <person name="Rogers J."/>
            <person name="Tyler-Smith C."/>
            <person name="Durbin R."/>
        </authorList>
    </citation>
    <scope>NUCLEOTIDE SEQUENCE [LARGE SCALE GENOMIC DNA]</scope>
</reference>
<keyword evidence="1" id="KW-0812">Transmembrane</keyword>
<evidence type="ECO:0000313" key="3">
    <source>
        <dbReference type="Proteomes" id="UP000001519"/>
    </source>
</evidence>
<dbReference type="EMBL" id="CABD030023742">
    <property type="status" value="NOT_ANNOTATED_CDS"/>
    <property type="molecule type" value="Genomic_DNA"/>
</dbReference>
<dbReference type="Proteomes" id="UP000001519">
    <property type="component" value="Chromosome 3"/>
</dbReference>
<protein>
    <submittedName>
        <fullName evidence="2">Uncharacterized protein</fullName>
    </submittedName>
</protein>
<reference evidence="3" key="1">
    <citation type="submission" date="2011-05" db="EMBL/GenBank/DDBJ databases">
        <title>Insights into the evolution of the great apes provided by the gorilla genome.</title>
        <authorList>
            <person name="Scally A."/>
        </authorList>
    </citation>
    <scope>NUCLEOTIDE SEQUENCE [LARGE SCALE GENOMIC DNA]</scope>
</reference>
<dbReference type="Ensembl" id="ENSGGOT00000064661.1">
    <property type="protein sequence ID" value="ENSGGOP00000029264.1"/>
    <property type="gene ID" value="ENSGGOG00000039543.1"/>
</dbReference>